<dbReference type="PANTHER" id="PTHR11206">
    <property type="entry name" value="MULTIDRUG RESISTANCE PROTEIN"/>
    <property type="match status" value="1"/>
</dbReference>
<feature type="transmembrane region" description="Helical" evidence="2">
    <location>
        <begin position="115"/>
        <end position="136"/>
    </location>
</feature>
<name>K3X278_GLOUD</name>
<dbReference type="eggNOG" id="KOG1347">
    <property type="taxonomic scope" value="Eukaryota"/>
</dbReference>
<dbReference type="VEuPathDB" id="FungiDB:PYU1_G011302"/>
<evidence type="ECO:0008006" key="5">
    <source>
        <dbReference type="Google" id="ProtNLM"/>
    </source>
</evidence>
<feature type="transmembrane region" description="Helical" evidence="2">
    <location>
        <begin position="32"/>
        <end position="54"/>
    </location>
</feature>
<keyword evidence="2" id="KW-0812">Transmembrane</keyword>
<evidence type="ECO:0000313" key="3">
    <source>
        <dbReference type="EnsemblProtists" id="PYU1_T011327"/>
    </source>
</evidence>
<dbReference type="AlphaFoldDB" id="K3X278"/>
<protein>
    <recommendedName>
        <fullName evidence="5">Polysaccharide biosynthesis protein C-terminal domain-containing protein</fullName>
    </recommendedName>
</protein>
<dbReference type="EnsemblProtists" id="PYU1_T011327">
    <property type="protein sequence ID" value="PYU1_T011327"/>
    <property type="gene ID" value="PYU1_G011302"/>
</dbReference>
<evidence type="ECO:0000313" key="4">
    <source>
        <dbReference type="Proteomes" id="UP000019132"/>
    </source>
</evidence>
<keyword evidence="4" id="KW-1185">Reference proteome</keyword>
<dbReference type="HOGENOM" id="CLU_012893_1_4_1"/>
<dbReference type="InParanoid" id="K3X278"/>
<reference evidence="4" key="2">
    <citation type="submission" date="2010-04" db="EMBL/GenBank/DDBJ databases">
        <authorList>
            <person name="Buell R."/>
            <person name="Hamilton J."/>
            <person name="Hostetler J."/>
        </authorList>
    </citation>
    <scope>NUCLEOTIDE SEQUENCE [LARGE SCALE GENOMIC DNA]</scope>
    <source>
        <strain evidence="4">DAOM:BR144</strain>
    </source>
</reference>
<feature type="transmembrane region" description="Helical" evidence="2">
    <location>
        <begin position="259"/>
        <end position="283"/>
    </location>
</feature>
<dbReference type="GO" id="GO:0016020">
    <property type="term" value="C:membrane"/>
    <property type="evidence" value="ECO:0007669"/>
    <property type="project" value="InterPro"/>
</dbReference>
<dbReference type="Proteomes" id="UP000019132">
    <property type="component" value="Unassembled WGS sequence"/>
</dbReference>
<feature type="transmembrane region" description="Helical" evidence="2">
    <location>
        <begin position="74"/>
        <end position="95"/>
    </location>
</feature>
<feature type="transmembrane region" description="Helical" evidence="2">
    <location>
        <begin position="402"/>
        <end position="422"/>
    </location>
</feature>
<feature type="transmembrane region" description="Helical" evidence="2">
    <location>
        <begin position="347"/>
        <end position="364"/>
    </location>
</feature>
<keyword evidence="2" id="KW-0472">Membrane</keyword>
<evidence type="ECO:0000256" key="2">
    <source>
        <dbReference type="SAM" id="Phobius"/>
    </source>
</evidence>
<feature type="transmembrane region" description="Helical" evidence="2">
    <location>
        <begin position="173"/>
        <end position="198"/>
    </location>
</feature>
<organism evidence="3 4">
    <name type="scientific">Globisporangium ultimum (strain ATCC 200006 / CBS 805.95 / DAOM BR144)</name>
    <name type="common">Pythium ultimum</name>
    <dbReference type="NCBI Taxonomy" id="431595"/>
    <lineage>
        <taxon>Eukaryota</taxon>
        <taxon>Sar</taxon>
        <taxon>Stramenopiles</taxon>
        <taxon>Oomycota</taxon>
        <taxon>Peronosporomycetes</taxon>
        <taxon>Pythiales</taxon>
        <taxon>Pythiaceae</taxon>
        <taxon>Globisporangium</taxon>
    </lineage>
</organism>
<keyword evidence="2" id="KW-1133">Transmembrane helix</keyword>
<reference evidence="4" key="1">
    <citation type="journal article" date="2010" name="Genome Biol.">
        <title>Genome sequence of the necrotrophic plant pathogen Pythium ultimum reveals original pathogenicity mechanisms and effector repertoire.</title>
        <authorList>
            <person name="Levesque C.A."/>
            <person name="Brouwer H."/>
            <person name="Cano L."/>
            <person name="Hamilton J.P."/>
            <person name="Holt C."/>
            <person name="Huitema E."/>
            <person name="Raffaele S."/>
            <person name="Robideau G.P."/>
            <person name="Thines M."/>
            <person name="Win J."/>
            <person name="Zerillo M.M."/>
            <person name="Beakes G.W."/>
            <person name="Boore J.L."/>
            <person name="Busam D."/>
            <person name="Dumas B."/>
            <person name="Ferriera S."/>
            <person name="Fuerstenberg S.I."/>
            <person name="Gachon C.M."/>
            <person name="Gaulin E."/>
            <person name="Govers F."/>
            <person name="Grenville-Briggs L."/>
            <person name="Horner N."/>
            <person name="Hostetler J."/>
            <person name="Jiang R.H."/>
            <person name="Johnson J."/>
            <person name="Krajaejun T."/>
            <person name="Lin H."/>
            <person name="Meijer H.J."/>
            <person name="Moore B."/>
            <person name="Morris P."/>
            <person name="Phuntmart V."/>
            <person name="Puiu D."/>
            <person name="Shetty J."/>
            <person name="Stajich J.E."/>
            <person name="Tripathy S."/>
            <person name="Wawra S."/>
            <person name="van West P."/>
            <person name="Whitty B.R."/>
            <person name="Coutinho P.M."/>
            <person name="Henrissat B."/>
            <person name="Martin F."/>
            <person name="Thomas P.D."/>
            <person name="Tyler B.M."/>
            <person name="De Vries R.P."/>
            <person name="Kamoun S."/>
            <person name="Yandell M."/>
            <person name="Tisserat N."/>
            <person name="Buell C.R."/>
        </authorList>
    </citation>
    <scope>NUCLEOTIDE SEQUENCE</scope>
    <source>
        <strain evidence="4">DAOM:BR144</strain>
    </source>
</reference>
<dbReference type="GO" id="GO:0042910">
    <property type="term" value="F:xenobiotic transmembrane transporter activity"/>
    <property type="evidence" value="ECO:0007669"/>
    <property type="project" value="InterPro"/>
</dbReference>
<dbReference type="Pfam" id="PF01554">
    <property type="entry name" value="MatE"/>
    <property type="match status" value="2"/>
</dbReference>
<sequence length="452" mass="47700">MKVATMLLDVVPDLLLMMMVGKATPKAESTQILAAFGLSSALQSLVIGGFVAGLSSAMDTLCAQAFGGKRMTEFWLFFQAGVLMYAICLPLVMALTAGGSTILKATGQDPDIADLAAPLFWISLPIVPFCTLYFVLKSALQTQNIVTPLVTSSFAGAIATCIIGYLLTFHTPLGYLGVAVAGTMSWVIKTLMLVAAVLRNEGFQQDWPGWKPQEAMVLLPKVSTLGAFSVVMVTVQILGSQLISFLAGLLPNAQVMLSVTSIFGSLITLESLPITAVATAGSIRIGNALGAGDARRAALLGRMTIVYPLLLSLVMGLGIVIAVQPYVQIFTSDPKVLRVTKALAHEMLLLVPLMALSSSLQAIMRACGKQLVAAKLNFVSACIAGAALSWVFAITLHGGLTGLWVGNMAGMVVFALAGFAWLHLLSWEDLAQQATRNTDLSFAKKTAHADAF</sequence>
<proteinExistence type="inferred from homology"/>
<dbReference type="EMBL" id="GL376562">
    <property type="status" value="NOT_ANNOTATED_CDS"/>
    <property type="molecule type" value="Genomic_DNA"/>
</dbReference>
<reference evidence="3" key="3">
    <citation type="submission" date="2015-02" db="UniProtKB">
        <authorList>
            <consortium name="EnsemblProtists"/>
        </authorList>
    </citation>
    <scope>IDENTIFICATION</scope>
    <source>
        <strain evidence="3">DAOM BR144</strain>
    </source>
</reference>
<evidence type="ECO:0000256" key="1">
    <source>
        <dbReference type="ARBA" id="ARBA00010199"/>
    </source>
</evidence>
<feature type="transmembrane region" description="Helical" evidence="2">
    <location>
        <begin position="304"/>
        <end position="327"/>
    </location>
</feature>
<accession>K3X278</accession>
<dbReference type="GO" id="GO:0015297">
    <property type="term" value="F:antiporter activity"/>
    <property type="evidence" value="ECO:0007669"/>
    <property type="project" value="InterPro"/>
</dbReference>
<comment type="similarity">
    <text evidence="1">Belongs to the multi antimicrobial extrusion (MATE) (TC 2.A.66.1) family.</text>
</comment>
<feature type="transmembrane region" description="Helical" evidence="2">
    <location>
        <begin position="148"/>
        <end position="167"/>
    </location>
</feature>
<feature type="transmembrane region" description="Helical" evidence="2">
    <location>
        <begin position="376"/>
        <end position="396"/>
    </location>
</feature>
<feature type="transmembrane region" description="Helical" evidence="2">
    <location>
        <begin position="218"/>
        <end position="239"/>
    </location>
</feature>
<dbReference type="STRING" id="431595.K3X278"/>
<dbReference type="InterPro" id="IPR002528">
    <property type="entry name" value="MATE_fam"/>
</dbReference>